<dbReference type="AlphaFoldDB" id="A0A2H3J8J6"/>
<keyword evidence="3" id="KW-0804">Transcription</keyword>
<sequence>MTSAYAAPSSIARAASTTPYRGVAYTTQQPRSNVTDDYERWYTEAASNNRMLLALRSCINSEVSWALDRLCRLCNNEQFLLKAIPGLTDALFDFPVFYLEHGVGPCERTAALFSLNPEWDKRRRHALDSLFILRNAAMNEPNAVELFQRRKTHALILWALLYIHPTSDYNMEFLLYIIELLQAMGSQTLPPVDAPPQTIPTIPIINIAGTTSNRALIVASLNALTTLLTNPANAAHLREDSLALDAAVRYLPLFKEDKILADAAVNYLYTHLSHPPMTKAFLLHPRMPATLRLLVSLLLHEQIEETVSVDLSGAVQTAPAYSVSVKDHELTKEELDRLVPTPEPQRCFDWMRAMFVAKPNSEVTQVDFWNLYKDTFSPYQERHVLLVASDVIKNVTLVFPLAQAMVLPGPPQRFIVRGVDRRKDRSAPEMFKCLWSRQECPAGPYGSTSELYEHILHEHISTHEGDKMPCSWASCEHQPIPKAHMRGHVLTHLPDSQPVPRDPSQATTITLPSPNFPHPTPNPTTRPPPPPRNSAIKYTRPVADPPSIALTALLCIRVLFRASFASSDAAPRVDEDHFGFPGIIEEIDEQESNAQKSAGTDREKEGERRGRKAFIGVRHMLDEVRIRDEALMGWITEMVDAGITGRHD</sequence>
<feature type="compositionally biased region" description="Pro residues" evidence="5">
    <location>
        <begin position="514"/>
        <end position="532"/>
    </location>
</feature>
<protein>
    <recommendedName>
        <fullName evidence="6">RFX-type winged-helix domain-containing protein</fullName>
    </recommendedName>
</protein>
<gene>
    <name evidence="7" type="ORF">WOLCODRAFT_94546</name>
</gene>
<keyword evidence="2" id="KW-0805">Transcription regulation</keyword>
<keyword evidence="1" id="KW-0156">Chromatin regulator</keyword>
<dbReference type="InterPro" id="IPR052406">
    <property type="entry name" value="Chromatin_Remodeling_Comp"/>
</dbReference>
<accession>A0A2H3J8J6</accession>
<proteinExistence type="predicted"/>
<evidence type="ECO:0000313" key="7">
    <source>
        <dbReference type="EMBL" id="PCH33968.1"/>
    </source>
</evidence>
<keyword evidence="8" id="KW-1185">Reference proteome</keyword>
<keyword evidence="4" id="KW-0539">Nucleus</keyword>
<evidence type="ECO:0000256" key="5">
    <source>
        <dbReference type="SAM" id="MobiDB-lite"/>
    </source>
</evidence>
<evidence type="ECO:0000256" key="4">
    <source>
        <dbReference type="ARBA" id="ARBA00023242"/>
    </source>
</evidence>
<evidence type="ECO:0000256" key="3">
    <source>
        <dbReference type="ARBA" id="ARBA00023163"/>
    </source>
</evidence>
<evidence type="ECO:0000313" key="8">
    <source>
        <dbReference type="Proteomes" id="UP000218811"/>
    </source>
</evidence>
<organism evidence="7 8">
    <name type="scientific">Wolfiporia cocos (strain MD-104)</name>
    <name type="common">Brown rot fungus</name>
    <dbReference type="NCBI Taxonomy" id="742152"/>
    <lineage>
        <taxon>Eukaryota</taxon>
        <taxon>Fungi</taxon>
        <taxon>Dikarya</taxon>
        <taxon>Basidiomycota</taxon>
        <taxon>Agaricomycotina</taxon>
        <taxon>Agaricomycetes</taxon>
        <taxon>Polyporales</taxon>
        <taxon>Phaeolaceae</taxon>
        <taxon>Wolfiporia</taxon>
    </lineage>
</organism>
<dbReference type="GO" id="GO:0003677">
    <property type="term" value="F:DNA binding"/>
    <property type="evidence" value="ECO:0007669"/>
    <property type="project" value="InterPro"/>
</dbReference>
<evidence type="ECO:0000256" key="2">
    <source>
        <dbReference type="ARBA" id="ARBA00023015"/>
    </source>
</evidence>
<dbReference type="InterPro" id="IPR003150">
    <property type="entry name" value="DNA-bd_RFX"/>
</dbReference>
<feature type="domain" description="RFX-type winged-helix" evidence="6">
    <location>
        <begin position="347"/>
        <end position="423"/>
    </location>
</feature>
<evidence type="ECO:0000259" key="6">
    <source>
        <dbReference type="PROSITE" id="PS51526"/>
    </source>
</evidence>
<dbReference type="PANTHER" id="PTHR22970:SF14">
    <property type="entry name" value="AT-RICH INTERACTIVE DOMAIN-CONTAINING PROTEIN 2"/>
    <property type="match status" value="1"/>
</dbReference>
<dbReference type="OrthoDB" id="338531at2759"/>
<dbReference type="Proteomes" id="UP000218811">
    <property type="component" value="Unassembled WGS sequence"/>
</dbReference>
<dbReference type="GO" id="GO:0016586">
    <property type="term" value="C:RSC-type complex"/>
    <property type="evidence" value="ECO:0007669"/>
    <property type="project" value="TreeGrafter"/>
</dbReference>
<dbReference type="PROSITE" id="PS51526">
    <property type="entry name" value="RFX_DBD"/>
    <property type="match status" value="1"/>
</dbReference>
<dbReference type="STRING" id="742152.A0A2H3J8J6"/>
<reference evidence="7 8" key="1">
    <citation type="journal article" date="2012" name="Science">
        <title>The Paleozoic origin of enzymatic lignin decomposition reconstructed from 31 fungal genomes.</title>
        <authorList>
            <person name="Floudas D."/>
            <person name="Binder M."/>
            <person name="Riley R."/>
            <person name="Barry K."/>
            <person name="Blanchette R.A."/>
            <person name="Henrissat B."/>
            <person name="Martinez A.T."/>
            <person name="Otillar R."/>
            <person name="Spatafora J.W."/>
            <person name="Yadav J.S."/>
            <person name="Aerts A."/>
            <person name="Benoit I."/>
            <person name="Boyd A."/>
            <person name="Carlson A."/>
            <person name="Copeland A."/>
            <person name="Coutinho P.M."/>
            <person name="de Vries R.P."/>
            <person name="Ferreira P."/>
            <person name="Findley K."/>
            <person name="Foster B."/>
            <person name="Gaskell J."/>
            <person name="Glotzer D."/>
            <person name="Gorecki P."/>
            <person name="Heitman J."/>
            <person name="Hesse C."/>
            <person name="Hori C."/>
            <person name="Igarashi K."/>
            <person name="Jurgens J.A."/>
            <person name="Kallen N."/>
            <person name="Kersten P."/>
            <person name="Kohler A."/>
            <person name="Kuees U."/>
            <person name="Kumar T.K.A."/>
            <person name="Kuo A."/>
            <person name="LaButti K."/>
            <person name="Larrondo L.F."/>
            <person name="Lindquist E."/>
            <person name="Ling A."/>
            <person name="Lombard V."/>
            <person name="Lucas S."/>
            <person name="Lundell T."/>
            <person name="Martin R."/>
            <person name="McLaughlin D.J."/>
            <person name="Morgenstern I."/>
            <person name="Morin E."/>
            <person name="Murat C."/>
            <person name="Nagy L.G."/>
            <person name="Nolan M."/>
            <person name="Ohm R.A."/>
            <person name="Patyshakuliyeva A."/>
            <person name="Rokas A."/>
            <person name="Ruiz-Duenas F.J."/>
            <person name="Sabat G."/>
            <person name="Salamov A."/>
            <person name="Samejima M."/>
            <person name="Schmutz J."/>
            <person name="Slot J.C."/>
            <person name="St John F."/>
            <person name="Stenlid J."/>
            <person name="Sun H."/>
            <person name="Sun S."/>
            <person name="Syed K."/>
            <person name="Tsang A."/>
            <person name="Wiebenga A."/>
            <person name="Young D."/>
            <person name="Pisabarro A."/>
            <person name="Eastwood D.C."/>
            <person name="Martin F."/>
            <person name="Cullen D."/>
            <person name="Grigoriev I.V."/>
            <person name="Hibbett D.S."/>
        </authorList>
    </citation>
    <scope>NUCLEOTIDE SEQUENCE [LARGE SCALE GENOMIC DNA]</scope>
    <source>
        <strain evidence="7 8">MD-104</strain>
    </source>
</reference>
<dbReference type="EMBL" id="KB467831">
    <property type="protein sequence ID" value="PCH33968.1"/>
    <property type="molecule type" value="Genomic_DNA"/>
</dbReference>
<feature type="compositionally biased region" description="Basic and acidic residues" evidence="5">
    <location>
        <begin position="599"/>
        <end position="608"/>
    </location>
</feature>
<evidence type="ECO:0000256" key="1">
    <source>
        <dbReference type="ARBA" id="ARBA00022853"/>
    </source>
</evidence>
<feature type="region of interest" description="Disordered" evidence="5">
    <location>
        <begin position="493"/>
        <end position="539"/>
    </location>
</feature>
<name>A0A2H3J8J6_WOLCO</name>
<dbReference type="OMA" id="PQRCYEW"/>
<dbReference type="PANTHER" id="PTHR22970">
    <property type="entry name" value="AT-RICH INTERACTIVE DOMAIN-CONTAINING PROTEIN 2"/>
    <property type="match status" value="1"/>
</dbReference>
<dbReference type="GO" id="GO:0006325">
    <property type="term" value="P:chromatin organization"/>
    <property type="evidence" value="ECO:0007669"/>
    <property type="project" value="UniProtKB-KW"/>
</dbReference>
<dbReference type="GO" id="GO:0006355">
    <property type="term" value="P:regulation of DNA-templated transcription"/>
    <property type="evidence" value="ECO:0007669"/>
    <property type="project" value="InterPro"/>
</dbReference>
<feature type="region of interest" description="Disordered" evidence="5">
    <location>
        <begin position="586"/>
        <end position="610"/>
    </location>
</feature>